<evidence type="ECO:0000259" key="1">
    <source>
        <dbReference type="Pfam" id="PF13456"/>
    </source>
</evidence>
<dbReference type="EMBL" id="VEPZ02000814">
    <property type="protein sequence ID" value="KAE8718120.1"/>
    <property type="molecule type" value="Genomic_DNA"/>
</dbReference>
<dbReference type="CDD" id="cd06222">
    <property type="entry name" value="RNase_H_like"/>
    <property type="match status" value="1"/>
</dbReference>
<dbReference type="Pfam" id="PF13456">
    <property type="entry name" value="RVT_3"/>
    <property type="match status" value="1"/>
</dbReference>
<organism evidence="2 3">
    <name type="scientific">Hibiscus syriacus</name>
    <name type="common">Rose of Sharon</name>
    <dbReference type="NCBI Taxonomy" id="106335"/>
    <lineage>
        <taxon>Eukaryota</taxon>
        <taxon>Viridiplantae</taxon>
        <taxon>Streptophyta</taxon>
        <taxon>Embryophyta</taxon>
        <taxon>Tracheophyta</taxon>
        <taxon>Spermatophyta</taxon>
        <taxon>Magnoliopsida</taxon>
        <taxon>eudicotyledons</taxon>
        <taxon>Gunneridae</taxon>
        <taxon>Pentapetalae</taxon>
        <taxon>rosids</taxon>
        <taxon>malvids</taxon>
        <taxon>Malvales</taxon>
        <taxon>Malvaceae</taxon>
        <taxon>Malvoideae</taxon>
        <taxon>Hibiscus</taxon>
    </lineage>
</organism>
<protein>
    <recommendedName>
        <fullName evidence="1">RNase H type-1 domain-containing protein</fullName>
    </recommendedName>
</protein>
<evidence type="ECO:0000313" key="3">
    <source>
        <dbReference type="Proteomes" id="UP000436088"/>
    </source>
</evidence>
<comment type="caution">
    <text evidence="2">The sequence shown here is derived from an EMBL/GenBank/DDBJ whole genome shotgun (WGS) entry which is preliminary data.</text>
</comment>
<dbReference type="PANTHER" id="PTHR47074:SF61">
    <property type="entry name" value="RNASE H TYPE-1 DOMAIN-CONTAINING PROTEIN"/>
    <property type="match status" value="1"/>
</dbReference>
<feature type="domain" description="RNase H type-1" evidence="1">
    <location>
        <begin position="12"/>
        <end position="95"/>
    </location>
</feature>
<dbReference type="InterPro" id="IPR036397">
    <property type="entry name" value="RNaseH_sf"/>
</dbReference>
<reference evidence="2" key="1">
    <citation type="submission" date="2019-09" db="EMBL/GenBank/DDBJ databases">
        <title>Draft genome information of white flower Hibiscus syriacus.</title>
        <authorList>
            <person name="Kim Y.-M."/>
        </authorList>
    </citation>
    <scope>NUCLEOTIDE SEQUENCE [LARGE SCALE GENOMIC DNA]</scope>
    <source>
        <strain evidence="2">YM2019G1</strain>
    </source>
</reference>
<proteinExistence type="predicted"/>
<dbReference type="GO" id="GO:0004523">
    <property type="term" value="F:RNA-DNA hybrid ribonuclease activity"/>
    <property type="evidence" value="ECO:0007669"/>
    <property type="project" value="InterPro"/>
</dbReference>
<evidence type="ECO:0000313" key="2">
    <source>
        <dbReference type="EMBL" id="KAE8718120.1"/>
    </source>
</evidence>
<gene>
    <name evidence="2" type="ORF">F3Y22_tig00110017pilonHSYRG00017</name>
</gene>
<dbReference type="AlphaFoldDB" id="A0A6A3BMA2"/>
<dbReference type="InterPro" id="IPR002156">
    <property type="entry name" value="RNaseH_domain"/>
</dbReference>
<accession>A0A6A3BMA2</accession>
<dbReference type="InterPro" id="IPR012337">
    <property type="entry name" value="RNaseH-like_sf"/>
</dbReference>
<dbReference type="Gene3D" id="3.30.420.10">
    <property type="entry name" value="Ribonuclease H-like superfamily/Ribonuclease H"/>
    <property type="match status" value="1"/>
</dbReference>
<dbReference type="Proteomes" id="UP000436088">
    <property type="component" value="Unassembled WGS sequence"/>
</dbReference>
<dbReference type="PANTHER" id="PTHR47074">
    <property type="entry name" value="BNAC02G40300D PROTEIN"/>
    <property type="match status" value="1"/>
</dbReference>
<dbReference type="GO" id="GO:0003676">
    <property type="term" value="F:nucleic acid binding"/>
    <property type="evidence" value="ECO:0007669"/>
    <property type="project" value="InterPro"/>
</dbReference>
<name>A0A6A3BMA2_HIBSY</name>
<dbReference type="InterPro" id="IPR052929">
    <property type="entry name" value="RNase_H-like_EbsB-rel"/>
</dbReference>
<sequence length="129" mass="14389">MVACSYPNFYVANPETAEALACEQAVSLSRELRFFTVIIEGDALVVINKISQPSNGNSEIRAIVQNVQAMGRDFETLSFTHVRRSQNAAAHVLAKIGRSFLVRMVWLEVAPVEVEASVARDRWWVDPPN</sequence>
<dbReference type="SUPFAM" id="SSF53098">
    <property type="entry name" value="Ribonuclease H-like"/>
    <property type="match status" value="1"/>
</dbReference>
<keyword evidence="3" id="KW-1185">Reference proteome</keyword>
<dbReference type="InterPro" id="IPR044730">
    <property type="entry name" value="RNase_H-like_dom_plant"/>
</dbReference>